<dbReference type="Proteomes" id="UP001500707">
    <property type="component" value="Unassembled WGS sequence"/>
</dbReference>
<evidence type="ECO:0000313" key="3">
    <source>
        <dbReference type="Proteomes" id="UP001500707"/>
    </source>
</evidence>
<protein>
    <submittedName>
        <fullName evidence="2">Uncharacterized protein</fullName>
    </submittedName>
</protein>
<dbReference type="EMBL" id="BAABCE010000003">
    <property type="protein sequence ID" value="GAA3533484.1"/>
    <property type="molecule type" value="Genomic_DNA"/>
</dbReference>
<evidence type="ECO:0000313" key="2">
    <source>
        <dbReference type="EMBL" id="GAA3533484.1"/>
    </source>
</evidence>
<accession>A0ABP6VER9</accession>
<organism evidence="2 3">
    <name type="scientific">Streptomyces osmaniensis</name>
    <dbReference type="NCBI Taxonomy" id="593134"/>
    <lineage>
        <taxon>Bacteria</taxon>
        <taxon>Bacillati</taxon>
        <taxon>Actinomycetota</taxon>
        <taxon>Actinomycetes</taxon>
        <taxon>Kitasatosporales</taxon>
        <taxon>Streptomycetaceae</taxon>
        <taxon>Streptomyces</taxon>
    </lineage>
</organism>
<name>A0ABP6VER9_9ACTN</name>
<gene>
    <name evidence="2" type="ORF">GCM10022295_14210</name>
</gene>
<feature type="compositionally biased region" description="Polar residues" evidence="1">
    <location>
        <begin position="63"/>
        <end position="72"/>
    </location>
</feature>
<feature type="region of interest" description="Disordered" evidence="1">
    <location>
        <begin position="50"/>
        <end position="72"/>
    </location>
</feature>
<keyword evidence="3" id="KW-1185">Reference proteome</keyword>
<proteinExistence type="predicted"/>
<reference evidence="3" key="1">
    <citation type="journal article" date="2019" name="Int. J. Syst. Evol. Microbiol.">
        <title>The Global Catalogue of Microorganisms (GCM) 10K type strain sequencing project: providing services to taxonomists for standard genome sequencing and annotation.</title>
        <authorList>
            <consortium name="The Broad Institute Genomics Platform"/>
            <consortium name="The Broad Institute Genome Sequencing Center for Infectious Disease"/>
            <person name="Wu L."/>
            <person name="Ma J."/>
        </authorList>
    </citation>
    <scope>NUCLEOTIDE SEQUENCE [LARGE SCALE GENOMIC DNA]</scope>
    <source>
        <strain evidence="3">JCM 17656</strain>
    </source>
</reference>
<evidence type="ECO:0000256" key="1">
    <source>
        <dbReference type="SAM" id="MobiDB-lite"/>
    </source>
</evidence>
<sequence>MAAEESAAVAAVAEAETVRARAAATEHRCLVLMAGMTALSSSEGGVGVNEWGMPKQSVESEHNCFQSQLTEK</sequence>
<comment type="caution">
    <text evidence="2">The sequence shown here is derived from an EMBL/GenBank/DDBJ whole genome shotgun (WGS) entry which is preliminary data.</text>
</comment>